<proteinExistence type="predicted"/>
<reference evidence="1" key="1">
    <citation type="journal article" date="2014" name="Front. Microbiol.">
        <title>High frequency of phylogenetically diverse reductive dehalogenase-homologous genes in deep subseafloor sedimentary metagenomes.</title>
        <authorList>
            <person name="Kawai M."/>
            <person name="Futagami T."/>
            <person name="Toyoda A."/>
            <person name="Takaki Y."/>
            <person name="Nishi S."/>
            <person name="Hori S."/>
            <person name="Arai W."/>
            <person name="Tsubouchi T."/>
            <person name="Morono Y."/>
            <person name="Uchiyama I."/>
            <person name="Ito T."/>
            <person name="Fujiyama A."/>
            <person name="Inagaki F."/>
            <person name="Takami H."/>
        </authorList>
    </citation>
    <scope>NUCLEOTIDE SEQUENCE</scope>
    <source>
        <strain evidence="1">Expedition CK06-06</strain>
    </source>
</reference>
<sequence length="106" mass="12249">MFCPMIKGECKGSECRDWDGEKQKCIAQVDRERTEQRDAQLEKWIAMQKEFLHLTRMSEVWNKVQFNIVLLNPTVPDEIKDAIRKAMAAPSGEVAEQLLREAGLLE</sequence>
<protein>
    <submittedName>
        <fullName evidence="1">Uncharacterized protein</fullName>
    </submittedName>
</protein>
<accession>X1IW52</accession>
<comment type="caution">
    <text evidence="1">The sequence shown here is derived from an EMBL/GenBank/DDBJ whole genome shotgun (WGS) entry which is preliminary data.</text>
</comment>
<gene>
    <name evidence="1" type="ORF">S03H2_29436</name>
</gene>
<name>X1IW52_9ZZZZ</name>
<dbReference type="EMBL" id="BARU01017770">
    <property type="protein sequence ID" value="GAH61778.1"/>
    <property type="molecule type" value="Genomic_DNA"/>
</dbReference>
<dbReference type="AlphaFoldDB" id="X1IW52"/>
<evidence type="ECO:0000313" key="1">
    <source>
        <dbReference type="EMBL" id="GAH61778.1"/>
    </source>
</evidence>
<organism evidence="1">
    <name type="scientific">marine sediment metagenome</name>
    <dbReference type="NCBI Taxonomy" id="412755"/>
    <lineage>
        <taxon>unclassified sequences</taxon>
        <taxon>metagenomes</taxon>
        <taxon>ecological metagenomes</taxon>
    </lineage>
</organism>